<reference evidence="2" key="1">
    <citation type="journal article" date="2019" name="Sci. Rep.">
        <title>Draft genome of Tanacetum cinerariifolium, the natural source of mosquito coil.</title>
        <authorList>
            <person name="Yamashiro T."/>
            <person name="Shiraishi A."/>
            <person name="Satake H."/>
            <person name="Nakayama K."/>
        </authorList>
    </citation>
    <scope>NUCLEOTIDE SEQUENCE</scope>
</reference>
<keyword evidence="2" id="KW-0548">Nucleotidyltransferase</keyword>
<dbReference type="InterPro" id="IPR052343">
    <property type="entry name" value="Retrotransposon-Effector_Assoc"/>
</dbReference>
<name>A0A6L2K3Z9_TANCI</name>
<evidence type="ECO:0000313" key="2">
    <source>
        <dbReference type="EMBL" id="GEU43570.1"/>
    </source>
</evidence>
<dbReference type="PANTHER" id="PTHR46890:SF50">
    <property type="entry name" value="RNA-DIRECTED DNA POLYMERASE, EUKARYOTA, REVERSE TRANSCRIPTASE ZINC-BINDING DOMAIN PROTEIN-RELATED"/>
    <property type="match status" value="1"/>
</dbReference>
<organism evidence="2">
    <name type="scientific">Tanacetum cinerariifolium</name>
    <name type="common">Dalmatian daisy</name>
    <name type="synonym">Chrysanthemum cinerariifolium</name>
    <dbReference type="NCBI Taxonomy" id="118510"/>
    <lineage>
        <taxon>Eukaryota</taxon>
        <taxon>Viridiplantae</taxon>
        <taxon>Streptophyta</taxon>
        <taxon>Embryophyta</taxon>
        <taxon>Tracheophyta</taxon>
        <taxon>Spermatophyta</taxon>
        <taxon>Magnoliopsida</taxon>
        <taxon>eudicotyledons</taxon>
        <taxon>Gunneridae</taxon>
        <taxon>Pentapetalae</taxon>
        <taxon>asterids</taxon>
        <taxon>campanulids</taxon>
        <taxon>Asterales</taxon>
        <taxon>Asteraceae</taxon>
        <taxon>Asteroideae</taxon>
        <taxon>Anthemideae</taxon>
        <taxon>Anthemidinae</taxon>
        <taxon>Tanacetum</taxon>
    </lineage>
</organism>
<dbReference type="EMBL" id="BKCJ010001727">
    <property type="protein sequence ID" value="GEU43570.1"/>
    <property type="molecule type" value="Genomic_DNA"/>
</dbReference>
<dbReference type="Pfam" id="PF00078">
    <property type="entry name" value="RVT_1"/>
    <property type="match status" value="1"/>
</dbReference>
<dbReference type="CDD" id="cd01650">
    <property type="entry name" value="RT_nLTR_like"/>
    <property type="match status" value="1"/>
</dbReference>
<keyword evidence="2" id="KW-0695">RNA-directed DNA polymerase</keyword>
<sequence length="455" mass="51758">MDGFHNLVTDTWNNDGIIENNGLISFKKKLQNIKHVIREWAASKRLESHKLKKEHQSRLSEIDIKIDNSCAFDEGFLNRRESIKTLGDIDRREASDFAQKSRIKWALEGDKNSSFFYRSVMRKRRQLAITGILKNGDWIEDPNIVKYEILSIFCDFLEHKCTRGEIKKAVLDCGGDRSSGPDGFTFNFITSFWDLLEADVVRFVCDFFLLRTFPKGCNSSFISLIPKAPSANFVSDFWPIGLIGCQCKIIIKILDNRLSTVIGSCVKQIAFIKGRNILDGPFILNEVIEWHHKRKKEFMVFKFDFEKAFDSVRWDFLDLVMEKLGFEQGDPLSPFHFILVMEGLHAITCKSVDLGLFRGVSIGCDNLSIPHLTYADDVIFLGECNISGVSVSVEDAAEMAKIVGCGVANFPLKYLGVPVGCNMTRCAYWNPIIQKFSSKLENGKLVFYLLADVFL</sequence>
<gene>
    <name evidence="2" type="ORF">Tci_015548</name>
</gene>
<dbReference type="AlphaFoldDB" id="A0A6L2K3Z9"/>
<dbReference type="PANTHER" id="PTHR46890">
    <property type="entry name" value="NON-LTR RETROLELEMENT REVERSE TRANSCRIPTASE-LIKE PROTEIN-RELATED"/>
    <property type="match status" value="1"/>
</dbReference>
<proteinExistence type="predicted"/>
<comment type="caution">
    <text evidence="2">The sequence shown here is derived from an EMBL/GenBank/DDBJ whole genome shotgun (WGS) entry which is preliminary data.</text>
</comment>
<keyword evidence="2" id="KW-0808">Transferase</keyword>
<evidence type="ECO:0000259" key="1">
    <source>
        <dbReference type="Pfam" id="PF00078"/>
    </source>
</evidence>
<dbReference type="GO" id="GO:0003964">
    <property type="term" value="F:RNA-directed DNA polymerase activity"/>
    <property type="evidence" value="ECO:0007669"/>
    <property type="project" value="UniProtKB-KW"/>
</dbReference>
<dbReference type="InterPro" id="IPR000477">
    <property type="entry name" value="RT_dom"/>
</dbReference>
<feature type="domain" description="Reverse transcriptase" evidence="1">
    <location>
        <begin position="225"/>
        <end position="382"/>
    </location>
</feature>
<accession>A0A6L2K3Z9</accession>
<protein>
    <submittedName>
        <fullName evidence="2">RNA-directed DNA polymerase, eukaryota</fullName>
    </submittedName>
</protein>